<dbReference type="InterPro" id="IPR006076">
    <property type="entry name" value="FAD-dep_OxRdtase"/>
</dbReference>
<comment type="catalytic activity">
    <reaction evidence="4">
        <text>glycine + O2 + H2O = glyoxylate + H2O2 + NH4(+)</text>
        <dbReference type="Rhea" id="RHEA:11532"/>
        <dbReference type="ChEBI" id="CHEBI:15377"/>
        <dbReference type="ChEBI" id="CHEBI:15379"/>
        <dbReference type="ChEBI" id="CHEBI:16240"/>
        <dbReference type="ChEBI" id="CHEBI:28938"/>
        <dbReference type="ChEBI" id="CHEBI:36655"/>
        <dbReference type="ChEBI" id="CHEBI:57305"/>
        <dbReference type="EC" id="1.4.3.19"/>
    </reaction>
</comment>
<dbReference type="OrthoDB" id="9794226at2"/>
<gene>
    <name evidence="7" type="ORF">AZI98_06655</name>
</gene>
<evidence type="ECO:0000256" key="2">
    <source>
        <dbReference type="ARBA" id="ARBA00022977"/>
    </source>
</evidence>
<dbReference type="GO" id="GO:0005737">
    <property type="term" value="C:cytoplasm"/>
    <property type="evidence" value="ECO:0007669"/>
    <property type="project" value="TreeGrafter"/>
</dbReference>
<evidence type="ECO:0000256" key="1">
    <source>
        <dbReference type="ARBA" id="ARBA00004948"/>
    </source>
</evidence>
<dbReference type="AlphaFoldDB" id="A0A165Y794"/>
<evidence type="ECO:0000256" key="3">
    <source>
        <dbReference type="ARBA" id="ARBA00023002"/>
    </source>
</evidence>
<evidence type="ECO:0000256" key="5">
    <source>
        <dbReference type="ARBA" id="ARBA00050018"/>
    </source>
</evidence>
<dbReference type="InterPro" id="IPR036188">
    <property type="entry name" value="FAD/NAD-bd_sf"/>
</dbReference>
<dbReference type="Gene3D" id="3.50.50.60">
    <property type="entry name" value="FAD/NAD(P)-binding domain"/>
    <property type="match status" value="1"/>
</dbReference>
<dbReference type="Proteomes" id="UP000076476">
    <property type="component" value="Unassembled WGS sequence"/>
</dbReference>
<dbReference type="GO" id="GO:0009228">
    <property type="term" value="P:thiamine biosynthetic process"/>
    <property type="evidence" value="ECO:0007669"/>
    <property type="project" value="UniProtKB-KW"/>
</dbReference>
<dbReference type="GO" id="GO:0043799">
    <property type="term" value="F:glycine oxidase activity"/>
    <property type="evidence" value="ECO:0007669"/>
    <property type="project" value="UniProtKB-EC"/>
</dbReference>
<dbReference type="GO" id="GO:0009229">
    <property type="term" value="P:thiamine diphosphate biosynthetic process"/>
    <property type="evidence" value="ECO:0007669"/>
    <property type="project" value="UniProtKB-UniPathway"/>
</dbReference>
<evidence type="ECO:0000259" key="6">
    <source>
        <dbReference type="Pfam" id="PF01266"/>
    </source>
</evidence>
<evidence type="ECO:0000313" key="7">
    <source>
        <dbReference type="EMBL" id="KZN96798.1"/>
    </source>
</evidence>
<comment type="pathway">
    <text evidence="1">Cofactor biosynthesis; thiamine diphosphate biosynthesis.</text>
</comment>
<organism evidence="7 8">
    <name type="scientific">Aeribacillus pallidus</name>
    <dbReference type="NCBI Taxonomy" id="33936"/>
    <lineage>
        <taxon>Bacteria</taxon>
        <taxon>Bacillati</taxon>
        <taxon>Bacillota</taxon>
        <taxon>Bacilli</taxon>
        <taxon>Bacillales</taxon>
        <taxon>Bacillaceae</taxon>
        <taxon>Aeribacillus</taxon>
    </lineage>
</organism>
<feature type="domain" description="FAD dependent oxidoreductase" evidence="6">
    <location>
        <begin position="5"/>
        <end position="343"/>
    </location>
</feature>
<dbReference type="Pfam" id="PF01266">
    <property type="entry name" value="DAO"/>
    <property type="match status" value="1"/>
</dbReference>
<dbReference type="SUPFAM" id="SSF51905">
    <property type="entry name" value="FAD/NAD(P)-binding domain"/>
    <property type="match status" value="1"/>
</dbReference>
<dbReference type="GO" id="GO:0050660">
    <property type="term" value="F:flavin adenine dinucleotide binding"/>
    <property type="evidence" value="ECO:0007669"/>
    <property type="project" value="InterPro"/>
</dbReference>
<accession>A0A165Y794</accession>
<dbReference type="PANTHER" id="PTHR13847">
    <property type="entry name" value="SARCOSINE DEHYDROGENASE-RELATED"/>
    <property type="match status" value="1"/>
</dbReference>
<sequence>MNVFDVGIIGGGVIGQGIAYELSKAGLKTAVFESGEIGGKATSAAAGMLGAHSENEKRDIFFELCLESRNLYPSLAKELLEQSGVDIELVQEGMYRLAFTEEEGRFLQSLADEDELEWHSRENVLANEPHVSEDIAGALWLKHDGQVKGSSVCHAYAKGARKYGASIFEQCPVFDVIKEGKAYKLVTSQGVFICGKVVVSSGVWSGFFFEKLGLRNPMKPVKGECLAIKPKKLVINKTVFYEHCYIVPKKDGTVIIGATSYENDWDTHPTVKGVSELMIKVQKIMPEIGSEPVVSAWSSLRPQTADGWPYFAEHPEHEGIFFATGHYRNGILLAPITSLIVKDMILKTNQYERYVHSFSLNRLLSDAKGR</sequence>
<dbReference type="SUPFAM" id="SSF54373">
    <property type="entry name" value="FAD-linked reductases, C-terminal domain"/>
    <property type="match status" value="1"/>
</dbReference>
<dbReference type="EMBL" id="LWBR01000014">
    <property type="protein sequence ID" value="KZN96798.1"/>
    <property type="molecule type" value="Genomic_DNA"/>
</dbReference>
<dbReference type="STRING" id="33936.AZI98_06655"/>
<evidence type="ECO:0000256" key="4">
    <source>
        <dbReference type="ARBA" id="ARBA00049872"/>
    </source>
</evidence>
<dbReference type="PANTHER" id="PTHR13847:SF289">
    <property type="entry name" value="GLYCINE OXIDASE"/>
    <property type="match status" value="1"/>
</dbReference>
<name>A0A165Y794_9BACI</name>
<dbReference type="NCBIfam" id="TIGR02352">
    <property type="entry name" value="thiamin_ThiO"/>
    <property type="match status" value="1"/>
</dbReference>
<keyword evidence="3" id="KW-0560">Oxidoreductase</keyword>
<protein>
    <recommendedName>
        <fullName evidence="5">glycine oxidase</fullName>
        <ecNumber evidence="5">1.4.3.19</ecNumber>
    </recommendedName>
</protein>
<reference evidence="7 8" key="1">
    <citation type="submission" date="2016-04" db="EMBL/GenBank/DDBJ databases">
        <title>Draft genome sequence of Aeribacillus pallidus 8m3 from petroleum reservoir.</title>
        <authorList>
            <person name="Poltaraus A.B."/>
            <person name="Nazina T.N."/>
            <person name="Tourova T.P."/>
            <person name="Malakho S.M."/>
            <person name="Korshunova A.V."/>
            <person name="Sokolova D.S."/>
        </authorList>
    </citation>
    <scope>NUCLEOTIDE SEQUENCE [LARGE SCALE GENOMIC DNA]</scope>
    <source>
        <strain evidence="7 8">8m3</strain>
    </source>
</reference>
<dbReference type="EC" id="1.4.3.19" evidence="5"/>
<dbReference type="Gene3D" id="3.30.9.10">
    <property type="entry name" value="D-Amino Acid Oxidase, subunit A, domain 2"/>
    <property type="match status" value="1"/>
</dbReference>
<comment type="caution">
    <text evidence="7">The sequence shown here is derived from an EMBL/GenBank/DDBJ whole genome shotgun (WGS) entry which is preliminary data.</text>
</comment>
<evidence type="ECO:0000313" key="8">
    <source>
        <dbReference type="Proteomes" id="UP000076476"/>
    </source>
</evidence>
<keyword evidence="8" id="KW-1185">Reference proteome</keyword>
<proteinExistence type="predicted"/>
<dbReference type="RefSeq" id="WP_063387502.1">
    <property type="nucleotide sequence ID" value="NZ_LWBR01000014.1"/>
</dbReference>
<keyword evidence="2" id="KW-0784">Thiamine biosynthesis</keyword>
<dbReference type="InterPro" id="IPR012727">
    <property type="entry name" value="Gly_oxidase_ThiO"/>
</dbReference>
<dbReference type="UniPathway" id="UPA00060"/>